<organism evidence="1 2">
    <name type="scientific">Billgrantia tianxiuensis</name>
    <dbReference type="NCBI Taxonomy" id="2497861"/>
    <lineage>
        <taxon>Bacteria</taxon>
        <taxon>Pseudomonadati</taxon>
        <taxon>Pseudomonadota</taxon>
        <taxon>Gammaproteobacteria</taxon>
        <taxon>Oceanospirillales</taxon>
        <taxon>Halomonadaceae</taxon>
        <taxon>Billgrantia</taxon>
    </lineage>
</organism>
<accession>A0A6I6SJ36</accession>
<dbReference type="Proteomes" id="UP000464013">
    <property type="component" value="Chromosome"/>
</dbReference>
<reference evidence="1 2" key="1">
    <citation type="submission" date="2019-01" db="EMBL/GenBank/DDBJ databases">
        <title>Complete genome of a denitifying bacterium Halomons sp. BC-M4-5.</title>
        <authorList>
            <person name="Wang L."/>
            <person name="Shao Z."/>
        </authorList>
    </citation>
    <scope>NUCLEOTIDE SEQUENCE [LARGE SCALE GENOMIC DNA]</scope>
    <source>
        <strain evidence="1 2">BC-M4-5</strain>
    </source>
</reference>
<evidence type="ECO:0000313" key="1">
    <source>
        <dbReference type="EMBL" id="QHC50549.1"/>
    </source>
</evidence>
<dbReference type="EMBL" id="CP035042">
    <property type="protein sequence ID" value="QHC50549.1"/>
    <property type="molecule type" value="Genomic_DNA"/>
</dbReference>
<proteinExistence type="predicted"/>
<evidence type="ECO:0000313" key="2">
    <source>
        <dbReference type="Proteomes" id="UP000464013"/>
    </source>
</evidence>
<dbReference type="RefSeq" id="WP_159552914.1">
    <property type="nucleotide sequence ID" value="NZ_CP035042.1"/>
</dbReference>
<gene>
    <name evidence="1" type="ORF">EKK97_14400</name>
</gene>
<dbReference type="KEGG" id="htx:EKK97_14400"/>
<protein>
    <submittedName>
        <fullName evidence="1">Uncharacterized protein</fullName>
    </submittedName>
</protein>
<keyword evidence="2" id="KW-1185">Reference proteome</keyword>
<sequence>MIKAGLYGHAVILFASDETRLPWMARLCGKPILVDAHDGGGDIVKRYCLAAHRWYIDDPMLAGQFAGGESAMAERLLQAVSPLSSQPSHS</sequence>
<name>A0A6I6SJ36_9GAMM</name>
<dbReference type="AlphaFoldDB" id="A0A6I6SJ36"/>